<feature type="non-terminal residue" evidence="2">
    <location>
        <position position="180"/>
    </location>
</feature>
<accession>A0ABT2HBR9</accession>
<dbReference type="RefSeq" id="WP_259543661.1">
    <property type="nucleotide sequence ID" value="NZ_JANLCJ010000587.1"/>
</dbReference>
<protein>
    <submittedName>
        <fullName evidence="2">Uncharacterized protein</fullName>
    </submittedName>
</protein>
<keyword evidence="3" id="KW-1185">Reference proteome</keyword>
<reference evidence="2" key="1">
    <citation type="submission" date="2022-08" db="EMBL/GenBank/DDBJ databases">
        <authorList>
            <person name="Deng Y."/>
            <person name="Han X.-F."/>
            <person name="Zhang Y.-Q."/>
        </authorList>
    </citation>
    <scope>NUCLEOTIDE SEQUENCE</scope>
    <source>
        <strain evidence="2">CPCC 203386</strain>
    </source>
</reference>
<evidence type="ECO:0000256" key="1">
    <source>
        <dbReference type="SAM" id="MobiDB-lite"/>
    </source>
</evidence>
<evidence type="ECO:0000313" key="3">
    <source>
        <dbReference type="Proteomes" id="UP001165586"/>
    </source>
</evidence>
<comment type="caution">
    <text evidence="2">The sequence shown here is derived from an EMBL/GenBank/DDBJ whole genome shotgun (WGS) entry which is preliminary data.</text>
</comment>
<name>A0ABT2HBR9_9MICO</name>
<feature type="region of interest" description="Disordered" evidence="1">
    <location>
        <begin position="1"/>
        <end position="32"/>
    </location>
</feature>
<evidence type="ECO:0000313" key="2">
    <source>
        <dbReference type="EMBL" id="MCS5737307.1"/>
    </source>
</evidence>
<dbReference type="EMBL" id="JANLCJ010000587">
    <property type="protein sequence ID" value="MCS5737307.1"/>
    <property type="molecule type" value="Genomic_DNA"/>
</dbReference>
<gene>
    <name evidence="2" type="ORF">N1032_26610</name>
</gene>
<organism evidence="2 3">
    <name type="scientific">Herbiconiux daphne</name>
    <dbReference type="NCBI Taxonomy" id="2970914"/>
    <lineage>
        <taxon>Bacteria</taxon>
        <taxon>Bacillati</taxon>
        <taxon>Actinomycetota</taxon>
        <taxon>Actinomycetes</taxon>
        <taxon>Micrococcales</taxon>
        <taxon>Microbacteriaceae</taxon>
        <taxon>Herbiconiux</taxon>
    </lineage>
</organism>
<dbReference type="Proteomes" id="UP001165586">
    <property type="component" value="Unassembled WGS sequence"/>
</dbReference>
<proteinExistence type="predicted"/>
<sequence>MDNAHGGKFGAERSGSGEAQAGTGIDGANEPIAGESGGNELALLPQFTHSLNGFWRSADWLYCKDGKFRPVEPGTFPLANGASPRLVCACSECGSETVIYENVLALRKADFGEGCEAPEILRSKVLSIISAINAVNEPEYGALQSANDETKDLREMFSYSEFASASQGSQSLKRCAGESG</sequence>